<gene>
    <name evidence="1" type="ORF">ACH5RR_003097</name>
</gene>
<evidence type="ECO:0008006" key="3">
    <source>
        <dbReference type="Google" id="ProtNLM"/>
    </source>
</evidence>
<evidence type="ECO:0000313" key="2">
    <source>
        <dbReference type="Proteomes" id="UP001630127"/>
    </source>
</evidence>
<reference evidence="1 2" key="1">
    <citation type="submission" date="2024-11" db="EMBL/GenBank/DDBJ databases">
        <title>A near-complete genome assembly of Cinchona calisaya.</title>
        <authorList>
            <person name="Lian D.C."/>
            <person name="Zhao X.W."/>
            <person name="Wei L."/>
        </authorList>
    </citation>
    <scope>NUCLEOTIDE SEQUENCE [LARGE SCALE GENOMIC DNA]</scope>
    <source>
        <tissue evidence="1">Nenye</tissue>
    </source>
</reference>
<comment type="caution">
    <text evidence="1">The sequence shown here is derived from an EMBL/GenBank/DDBJ whole genome shotgun (WGS) entry which is preliminary data.</text>
</comment>
<organism evidence="1 2">
    <name type="scientific">Cinchona calisaya</name>
    <dbReference type="NCBI Taxonomy" id="153742"/>
    <lineage>
        <taxon>Eukaryota</taxon>
        <taxon>Viridiplantae</taxon>
        <taxon>Streptophyta</taxon>
        <taxon>Embryophyta</taxon>
        <taxon>Tracheophyta</taxon>
        <taxon>Spermatophyta</taxon>
        <taxon>Magnoliopsida</taxon>
        <taxon>eudicotyledons</taxon>
        <taxon>Gunneridae</taxon>
        <taxon>Pentapetalae</taxon>
        <taxon>asterids</taxon>
        <taxon>lamiids</taxon>
        <taxon>Gentianales</taxon>
        <taxon>Rubiaceae</taxon>
        <taxon>Cinchonoideae</taxon>
        <taxon>Cinchoneae</taxon>
        <taxon>Cinchona</taxon>
    </lineage>
</organism>
<keyword evidence="2" id="KW-1185">Reference proteome</keyword>
<dbReference type="AlphaFoldDB" id="A0ABD3AU75"/>
<evidence type="ECO:0000313" key="1">
    <source>
        <dbReference type="EMBL" id="KAL3534636.1"/>
    </source>
</evidence>
<protein>
    <recommendedName>
        <fullName evidence="3">Reverse transcriptase</fullName>
    </recommendedName>
</protein>
<proteinExistence type="predicted"/>
<dbReference type="Proteomes" id="UP001630127">
    <property type="component" value="Unassembled WGS sequence"/>
</dbReference>
<accession>A0ABD3AU75</accession>
<dbReference type="EMBL" id="JBJUIK010000002">
    <property type="protein sequence ID" value="KAL3534636.1"/>
    <property type="molecule type" value="Genomic_DNA"/>
</dbReference>
<name>A0ABD3AU75_9GENT</name>
<sequence length="103" mass="11547">MVRSMGILSQLEEVNRETLSPYLFLVCSKSFTSLLNQVVRRNQITGLKVARNGPFISHLFFTGDSLIFCKAIGLEAKSILQVLRKYEATSGQMINTDKSSVLF</sequence>